<evidence type="ECO:0000256" key="2">
    <source>
        <dbReference type="ARBA" id="ARBA00022670"/>
    </source>
</evidence>
<comment type="similarity">
    <text evidence="1">Belongs to the peptidase M20A family.</text>
</comment>
<dbReference type="OrthoDB" id="3064516at2759"/>
<dbReference type="GeneID" id="30201987"/>
<dbReference type="GO" id="GO:0046872">
    <property type="term" value="F:metal ion binding"/>
    <property type="evidence" value="ECO:0007669"/>
    <property type="project" value="UniProtKB-KW"/>
</dbReference>
<evidence type="ECO:0000256" key="5">
    <source>
        <dbReference type="ARBA" id="ARBA00022833"/>
    </source>
</evidence>
<dbReference type="PIRSF" id="PIRSF037217">
    <property type="entry name" value="Carboxypeptidase_S"/>
    <property type="match status" value="1"/>
</dbReference>
<evidence type="ECO:0000259" key="9">
    <source>
        <dbReference type="Pfam" id="PF07687"/>
    </source>
</evidence>
<dbReference type="PANTHER" id="PTHR45962:SF1">
    <property type="entry name" value="N-FATTY-ACYL-AMINO ACID SYNTHASE_HYDROLASE PM20D1"/>
    <property type="match status" value="1"/>
</dbReference>
<name>A0A1E3P3W4_WICAA</name>
<feature type="binding site" evidence="7">
    <location>
        <position position="237"/>
    </location>
    <ligand>
        <name>Zn(2+)</name>
        <dbReference type="ChEBI" id="CHEBI:29105"/>
        <label>1</label>
    </ligand>
</feature>
<feature type="transmembrane region" description="Helical" evidence="8">
    <location>
        <begin position="21"/>
        <end position="41"/>
    </location>
</feature>
<dbReference type="GO" id="GO:0051603">
    <property type="term" value="P:proteolysis involved in protein catabolic process"/>
    <property type="evidence" value="ECO:0007669"/>
    <property type="project" value="TreeGrafter"/>
</dbReference>
<feature type="binding site" evidence="7">
    <location>
        <position position="202"/>
    </location>
    <ligand>
        <name>Zn(2+)</name>
        <dbReference type="ChEBI" id="CHEBI:29105"/>
        <label>2</label>
    </ligand>
</feature>
<evidence type="ECO:0000256" key="3">
    <source>
        <dbReference type="ARBA" id="ARBA00022723"/>
    </source>
</evidence>
<dbReference type="CDD" id="cd05674">
    <property type="entry name" value="M20_yscS"/>
    <property type="match status" value="1"/>
</dbReference>
<dbReference type="GO" id="GO:0004181">
    <property type="term" value="F:metallocarboxypeptidase activity"/>
    <property type="evidence" value="ECO:0007669"/>
    <property type="project" value="InterPro"/>
</dbReference>
<evidence type="ECO:0000256" key="6">
    <source>
        <dbReference type="PIRSR" id="PIRSR037217-1"/>
    </source>
</evidence>
<reference evidence="10 11" key="1">
    <citation type="journal article" date="2016" name="Proc. Natl. Acad. Sci. U.S.A.">
        <title>Comparative genomics of biotechnologically important yeasts.</title>
        <authorList>
            <person name="Riley R."/>
            <person name="Haridas S."/>
            <person name="Wolfe K.H."/>
            <person name="Lopes M.R."/>
            <person name="Hittinger C.T."/>
            <person name="Goeker M."/>
            <person name="Salamov A.A."/>
            <person name="Wisecaver J.H."/>
            <person name="Long T.M."/>
            <person name="Calvey C.H."/>
            <person name="Aerts A.L."/>
            <person name="Barry K.W."/>
            <person name="Choi C."/>
            <person name="Clum A."/>
            <person name="Coughlan A.Y."/>
            <person name="Deshpande S."/>
            <person name="Douglass A.P."/>
            <person name="Hanson S.J."/>
            <person name="Klenk H.-P."/>
            <person name="LaButti K.M."/>
            <person name="Lapidus A."/>
            <person name="Lindquist E.A."/>
            <person name="Lipzen A.M."/>
            <person name="Meier-Kolthoff J.P."/>
            <person name="Ohm R.A."/>
            <person name="Otillar R.P."/>
            <person name="Pangilinan J.L."/>
            <person name="Peng Y."/>
            <person name="Rokas A."/>
            <person name="Rosa C.A."/>
            <person name="Scheuner C."/>
            <person name="Sibirny A.A."/>
            <person name="Slot J.C."/>
            <person name="Stielow J.B."/>
            <person name="Sun H."/>
            <person name="Kurtzman C.P."/>
            <person name="Blackwell M."/>
            <person name="Grigoriev I.V."/>
            <person name="Jeffries T.W."/>
        </authorList>
    </citation>
    <scope>NUCLEOTIDE SEQUENCE [LARGE SCALE GENOMIC DNA]</scope>
    <source>
        <strain evidence="11">ATCC 58044 / CBS 1984 / NCYC 433 / NRRL Y-366-8</strain>
    </source>
</reference>
<dbReference type="Gene3D" id="3.30.70.360">
    <property type="match status" value="1"/>
</dbReference>
<feature type="binding site" evidence="7">
    <location>
        <position position="265"/>
    </location>
    <ligand>
        <name>Zn(2+)</name>
        <dbReference type="ChEBI" id="CHEBI:29105"/>
        <label>2</label>
    </ligand>
</feature>
<dbReference type="InterPro" id="IPR001261">
    <property type="entry name" value="ArgE/DapE_CS"/>
</dbReference>
<keyword evidence="8" id="KW-0812">Transmembrane</keyword>
<keyword evidence="8" id="KW-0472">Membrane</keyword>
<sequence>MSLQLLDEKSSSTPTTHKKQVIVAILTFISLAILFSSNSYIAPLFTPSSPVESTIRLCPSGKTLRPSSFYKDNSSVEYIIHDPEFRKESIKKLSGAVKIPTITFDYYQDPFVNPEQWNNFTHFHWFLESQFPLVYQSLKVSKPNIYNLVFEWEGTDSSLKPLLLTAHQDVVPVEEETISKWEHDPFEGYSDGETLWGRGSSDCKTMLIGELQAIERLIKDGFTPKRTVILAFGFDEEIGGQFGAAHIAKQLTETYGDDSLFALVDEGGSAISLFDDVAVSLPSIGEKGALSLQITLTTPGGHSSVPPDHTNIGIVAQLINDIEDTPFESVLTPINPTLNFLQCVAKYTNEFDEGLKNNVFKAAYDKAANSKVIEYLSSIRGYKYFVRTTQAVDIIDGGVKSNALPEYTNLVINHRISVESSIEETIDKIIGNLETIANKFDLGIYHDQEEILPATKNGHFNVSGSGLSPSPVSPLNNTSWDVFSGSIKHIIEDYIYPNLSKPAVVAGNLGTGNTDTSKYWNLTENIYRYRLSTLNGILEGGTHSVNEHTTIDNHLSLIAFTYEYIKNVDEAKDE</sequence>
<dbReference type="PROSITE" id="PS00758">
    <property type="entry name" value="ARGE_DAPE_CPG2_1"/>
    <property type="match status" value="1"/>
</dbReference>
<dbReference type="InterPro" id="IPR036264">
    <property type="entry name" value="Bact_exopeptidase_dim_dom"/>
</dbReference>
<feature type="binding site" evidence="7">
    <location>
        <position position="543"/>
    </location>
    <ligand>
        <name>Zn(2+)</name>
        <dbReference type="ChEBI" id="CHEBI:29105"/>
        <label>1</label>
    </ligand>
</feature>
<dbReference type="SUPFAM" id="SSF53187">
    <property type="entry name" value="Zn-dependent exopeptidases"/>
    <property type="match status" value="1"/>
</dbReference>
<feature type="binding site" evidence="7">
    <location>
        <position position="202"/>
    </location>
    <ligand>
        <name>Zn(2+)</name>
        <dbReference type="ChEBI" id="CHEBI:29105"/>
        <label>1</label>
    </ligand>
</feature>
<evidence type="ECO:0000256" key="1">
    <source>
        <dbReference type="ARBA" id="ARBA00006247"/>
    </source>
</evidence>
<dbReference type="GO" id="GO:0000328">
    <property type="term" value="C:fungal-type vacuole lumen"/>
    <property type="evidence" value="ECO:0007669"/>
    <property type="project" value="TreeGrafter"/>
</dbReference>
<organism evidence="10 11">
    <name type="scientific">Wickerhamomyces anomalus (strain ATCC 58044 / CBS 1984 / NCYC 433 / NRRL Y-366-8)</name>
    <name type="common">Yeast</name>
    <name type="synonym">Hansenula anomala</name>
    <dbReference type="NCBI Taxonomy" id="683960"/>
    <lineage>
        <taxon>Eukaryota</taxon>
        <taxon>Fungi</taxon>
        <taxon>Dikarya</taxon>
        <taxon>Ascomycota</taxon>
        <taxon>Saccharomycotina</taxon>
        <taxon>Saccharomycetes</taxon>
        <taxon>Phaffomycetales</taxon>
        <taxon>Wickerhamomycetaceae</taxon>
        <taxon>Wickerhamomyces</taxon>
    </lineage>
</organism>
<feature type="active site" description="Proton acceptor" evidence="6">
    <location>
        <position position="236"/>
    </location>
</feature>
<dbReference type="Pfam" id="PF01546">
    <property type="entry name" value="Peptidase_M20"/>
    <property type="match status" value="1"/>
</dbReference>
<dbReference type="Proteomes" id="UP000094112">
    <property type="component" value="Unassembled WGS sequence"/>
</dbReference>
<keyword evidence="11" id="KW-1185">Reference proteome</keyword>
<dbReference type="InterPro" id="IPR017141">
    <property type="entry name" value="Pept_M20_carboxypep"/>
</dbReference>
<keyword evidence="5 7" id="KW-0862">Zinc</keyword>
<dbReference type="STRING" id="683960.A0A1E3P3W4"/>
<dbReference type="FunFam" id="3.40.630.10:FF:000027">
    <property type="entry name" value="N-fatty-acyl-amino acid synthase/hydrolase PM20D1"/>
    <property type="match status" value="1"/>
</dbReference>
<proteinExistence type="inferred from homology"/>
<keyword evidence="3 7" id="KW-0479">Metal-binding</keyword>
<feature type="binding site" evidence="7">
    <location>
        <position position="167"/>
    </location>
    <ligand>
        <name>Zn(2+)</name>
        <dbReference type="ChEBI" id="CHEBI:29105"/>
        <label>2</label>
    </ligand>
</feature>
<dbReference type="AlphaFoldDB" id="A0A1E3P3W4"/>
<evidence type="ECO:0000256" key="7">
    <source>
        <dbReference type="PIRSR" id="PIRSR037217-2"/>
    </source>
</evidence>
<keyword evidence="4" id="KW-0378">Hydrolase</keyword>
<dbReference type="Gene3D" id="3.40.630.10">
    <property type="entry name" value="Zn peptidases"/>
    <property type="match status" value="1"/>
</dbReference>
<dbReference type="InterPro" id="IPR011650">
    <property type="entry name" value="Peptidase_M20_dimer"/>
</dbReference>
<dbReference type="PANTHER" id="PTHR45962">
    <property type="entry name" value="N-FATTY-ACYL-AMINO ACID SYNTHASE/HYDROLASE PM20D1"/>
    <property type="match status" value="1"/>
</dbReference>
<dbReference type="SUPFAM" id="SSF55031">
    <property type="entry name" value="Bacterial exopeptidase dimerisation domain"/>
    <property type="match status" value="1"/>
</dbReference>
<dbReference type="InterPro" id="IPR002933">
    <property type="entry name" value="Peptidase_M20"/>
</dbReference>
<dbReference type="EMBL" id="KV454210">
    <property type="protein sequence ID" value="ODQ59894.1"/>
    <property type="molecule type" value="Genomic_DNA"/>
</dbReference>
<evidence type="ECO:0000313" key="10">
    <source>
        <dbReference type="EMBL" id="ODQ59894.1"/>
    </source>
</evidence>
<feature type="domain" description="Peptidase M20 dimerisation" evidence="9">
    <location>
        <begin position="284"/>
        <end position="437"/>
    </location>
</feature>
<keyword evidence="2" id="KW-0645">Protease</keyword>
<accession>A0A1E3P3W4</accession>
<evidence type="ECO:0000313" key="11">
    <source>
        <dbReference type="Proteomes" id="UP000094112"/>
    </source>
</evidence>
<evidence type="ECO:0000256" key="4">
    <source>
        <dbReference type="ARBA" id="ARBA00022801"/>
    </source>
</evidence>
<dbReference type="Pfam" id="PF07687">
    <property type="entry name" value="M20_dimer"/>
    <property type="match status" value="1"/>
</dbReference>
<dbReference type="InterPro" id="IPR047177">
    <property type="entry name" value="Pept_M20A"/>
</dbReference>
<evidence type="ECO:0000256" key="8">
    <source>
        <dbReference type="SAM" id="Phobius"/>
    </source>
</evidence>
<dbReference type="RefSeq" id="XP_019039101.1">
    <property type="nucleotide sequence ID" value="XM_019184741.1"/>
</dbReference>
<gene>
    <name evidence="10" type="ORF">WICANDRAFT_78525</name>
</gene>
<protein>
    <recommendedName>
        <fullName evidence="9">Peptidase M20 dimerisation domain-containing protein</fullName>
    </recommendedName>
</protein>
<keyword evidence="8" id="KW-1133">Transmembrane helix</keyword>
<feature type="active site" evidence="6">
    <location>
        <position position="169"/>
    </location>
</feature>